<name>A0A3R7C412_CLOSI</name>
<keyword evidence="2" id="KW-1185">Reference proteome</keyword>
<evidence type="ECO:0000313" key="2">
    <source>
        <dbReference type="Proteomes" id="UP000286415"/>
    </source>
</evidence>
<gene>
    <name evidence="1" type="ORF">CSKR_110614</name>
</gene>
<reference evidence="1 2" key="2">
    <citation type="journal article" date="2021" name="Genomics">
        <title>High-quality reference genome for Clonorchis sinensis.</title>
        <authorList>
            <person name="Young N.D."/>
            <person name="Stroehlein A.J."/>
            <person name="Kinkar L."/>
            <person name="Wang T."/>
            <person name="Sohn W.M."/>
            <person name="Chang B.C.H."/>
            <person name="Kaur P."/>
            <person name="Weisz D."/>
            <person name="Dudchenko O."/>
            <person name="Aiden E.L."/>
            <person name="Korhonen P.K."/>
            <person name="Gasser R.B."/>
        </authorList>
    </citation>
    <scope>NUCLEOTIDE SEQUENCE [LARGE SCALE GENOMIC DNA]</scope>
    <source>
        <strain evidence="1">Cs-k2</strain>
    </source>
</reference>
<comment type="caution">
    <text evidence="1">The sequence shown here is derived from an EMBL/GenBank/DDBJ whole genome shotgun (WGS) entry which is preliminary data.</text>
</comment>
<dbReference type="OrthoDB" id="10511802at2759"/>
<organism evidence="1 2">
    <name type="scientific">Clonorchis sinensis</name>
    <name type="common">Chinese liver fluke</name>
    <dbReference type="NCBI Taxonomy" id="79923"/>
    <lineage>
        <taxon>Eukaryota</taxon>
        <taxon>Metazoa</taxon>
        <taxon>Spiralia</taxon>
        <taxon>Lophotrochozoa</taxon>
        <taxon>Platyhelminthes</taxon>
        <taxon>Trematoda</taxon>
        <taxon>Digenea</taxon>
        <taxon>Opisthorchiida</taxon>
        <taxon>Opisthorchiata</taxon>
        <taxon>Opisthorchiidae</taxon>
        <taxon>Clonorchis</taxon>
    </lineage>
</organism>
<evidence type="ECO:0000313" key="1">
    <source>
        <dbReference type="EMBL" id="KAG5441782.1"/>
    </source>
</evidence>
<protein>
    <submittedName>
        <fullName evidence="1">Uncharacterized protein</fullName>
    </submittedName>
</protein>
<dbReference type="AlphaFoldDB" id="A0A3R7C412"/>
<sequence>MHHWQPAIGQYWVMIGCWVQIFDQSDLGLMPDRQASRIPGQSCVSALCRHIVDNQHPSGKDKYQACTLYLRSEHVKPSKM</sequence>
<proteinExistence type="predicted"/>
<dbReference type="InParanoid" id="A0A3R7C412"/>
<reference evidence="1 2" key="1">
    <citation type="journal article" date="2018" name="Biotechnol. Adv.">
        <title>Improved genomic resources and new bioinformatic workflow for the carcinogenic parasite Clonorchis sinensis: Biotechnological implications.</title>
        <authorList>
            <person name="Wang D."/>
            <person name="Korhonen P.K."/>
            <person name="Gasser R.B."/>
            <person name="Young N.D."/>
        </authorList>
    </citation>
    <scope>NUCLEOTIDE SEQUENCE [LARGE SCALE GENOMIC DNA]</scope>
    <source>
        <strain evidence="1">Cs-k2</strain>
    </source>
</reference>
<accession>A0A3R7C412</accession>
<dbReference type="Proteomes" id="UP000286415">
    <property type="component" value="Unassembled WGS sequence"/>
</dbReference>
<dbReference type="EMBL" id="NIRI02000076">
    <property type="protein sequence ID" value="KAG5441782.1"/>
    <property type="molecule type" value="Genomic_DNA"/>
</dbReference>